<dbReference type="OrthoDB" id="9776488at2"/>
<dbReference type="InterPro" id="IPR032466">
    <property type="entry name" value="Metal_Hydrolase"/>
</dbReference>
<feature type="binding site" evidence="7">
    <location>
        <begin position="305"/>
        <end position="307"/>
    </location>
    <ligand>
        <name>substrate</name>
    </ligand>
</feature>
<proteinExistence type="inferred from homology"/>
<dbReference type="InterPro" id="IPR011059">
    <property type="entry name" value="Metal-dep_hydrolase_composite"/>
</dbReference>
<reference evidence="10 11" key="1">
    <citation type="submission" date="2019-06" db="EMBL/GenBank/DDBJ databases">
        <title>Whole genome shotgun sequence of Microbacterium testaceum NBRC 12675.</title>
        <authorList>
            <person name="Hosoyama A."/>
            <person name="Uohara A."/>
            <person name="Ohji S."/>
            <person name="Ichikawa N."/>
        </authorList>
    </citation>
    <scope>NUCLEOTIDE SEQUENCE [LARGE SCALE GENOMIC DNA]</scope>
    <source>
        <strain evidence="10 11">NBRC 12675</strain>
    </source>
</reference>
<keyword evidence="2 8" id="KW-0479">Metal-binding</keyword>
<evidence type="ECO:0000313" key="11">
    <source>
        <dbReference type="Proteomes" id="UP000319525"/>
    </source>
</evidence>
<feature type="binding site" evidence="7">
    <location>
        <position position="225"/>
    </location>
    <ligand>
        <name>substrate</name>
    </ligand>
</feature>
<evidence type="ECO:0000256" key="4">
    <source>
        <dbReference type="ARBA" id="ARBA00023277"/>
    </source>
</evidence>
<feature type="domain" description="Amidohydrolase-related" evidence="9">
    <location>
        <begin position="52"/>
        <end position="363"/>
    </location>
</feature>
<dbReference type="Proteomes" id="UP000319525">
    <property type="component" value="Unassembled WGS sequence"/>
</dbReference>
<evidence type="ECO:0000313" key="10">
    <source>
        <dbReference type="EMBL" id="GEB46646.1"/>
    </source>
</evidence>
<evidence type="ECO:0000256" key="1">
    <source>
        <dbReference type="ARBA" id="ARBA00010716"/>
    </source>
</evidence>
<dbReference type="Gene3D" id="3.20.20.140">
    <property type="entry name" value="Metal-dependent hydrolases"/>
    <property type="match status" value="1"/>
</dbReference>
<evidence type="ECO:0000256" key="8">
    <source>
        <dbReference type="PIRSR" id="PIRSR038994-3"/>
    </source>
</evidence>
<protein>
    <submittedName>
        <fullName evidence="10">N-acetylglucosamine-6-phosphate deacetylase</fullName>
    </submittedName>
</protein>
<feature type="binding site" evidence="7">
    <location>
        <position position="138"/>
    </location>
    <ligand>
        <name>substrate</name>
    </ligand>
</feature>
<comment type="cofactor">
    <cofactor evidence="8">
        <name>a divalent metal cation</name>
        <dbReference type="ChEBI" id="CHEBI:60240"/>
    </cofactor>
    <text evidence="8">Binds 1 divalent metal cation per subunit.</text>
</comment>
<sequence length="378" mass="39028">MTADLLLTGARVVDARRDLPDAWVRVHNGLIAEVGTGLAPRASERIDLGGATLTPGLIDLHVHGGGGHAFEDGTDAITAGVAAHRRHGTTATLVSLVSSPLDVLRRQLTRVAVARRSDSAILGVHLEGPCLSPARRGAHDPGALALPDGPVLDLVRDAEPGLIRQVTLAPELPGALDAITELTALGIRVAIGHTEADYALTREAIARGATLLTHALNAMPAIGHRLPGPVPAALEDDRVTLELILDGVHVHPAVARMLLSSAPRRVALITDAMAAAAHADGAYRLGELDVHVADGRALLDDGVTIAGSTLTLDRAVRAAIVDLGLAASDAVGAATAVPAAALGDPARGLLEPGMRADLVAWDADWRVRRVWGGGIRVE</sequence>
<dbReference type="GO" id="GO:0046872">
    <property type="term" value="F:metal ion binding"/>
    <property type="evidence" value="ECO:0007669"/>
    <property type="project" value="UniProtKB-KW"/>
</dbReference>
<dbReference type="SUPFAM" id="SSF51556">
    <property type="entry name" value="Metallo-dependent hydrolases"/>
    <property type="match status" value="1"/>
</dbReference>
<feature type="binding site" evidence="8">
    <location>
        <position position="214"/>
    </location>
    <ligand>
        <name>Zn(2+)</name>
        <dbReference type="ChEBI" id="CHEBI:29105"/>
    </ligand>
</feature>
<comment type="caution">
    <text evidence="10">The sequence shown here is derived from an EMBL/GenBank/DDBJ whole genome shotgun (WGS) entry which is preliminary data.</text>
</comment>
<organism evidence="10 11">
    <name type="scientific">Microbacterium testaceum</name>
    <name type="common">Aureobacterium testaceum</name>
    <name type="synonym">Brevibacterium testaceum</name>
    <dbReference type="NCBI Taxonomy" id="2033"/>
    <lineage>
        <taxon>Bacteria</taxon>
        <taxon>Bacillati</taxon>
        <taxon>Actinomycetota</taxon>
        <taxon>Actinomycetes</taxon>
        <taxon>Micrococcales</taxon>
        <taxon>Microbacteriaceae</taxon>
        <taxon>Microbacterium</taxon>
    </lineage>
</organism>
<dbReference type="PIRSF" id="PIRSF038994">
    <property type="entry name" value="NagA"/>
    <property type="match status" value="1"/>
</dbReference>
<dbReference type="RefSeq" id="WP_141377937.1">
    <property type="nucleotide sequence ID" value="NZ_BJML01000009.1"/>
</dbReference>
<dbReference type="EMBL" id="BJML01000009">
    <property type="protein sequence ID" value="GEB46646.1"/>
    <property type="molecule type" value="Genomic_DNA"/>
</dbReference>
<evidence type="ECO:0000256" key="7">
    <source>
        <dbReference type="PIRSR" id="PIRSR038994-2"/>
    </source>
</evidence>
<evidence type="ECO:0000256" key="3">
    <source>
        <dbReference type="ARBA" id="ARBA00022801"/>
    </source>
</evidence>
<accession>A0A4Y3QMJ8</accession>
<dbReference type="PANTHER" id="PTHR11113:SF14">
    <property type="entry name" value="N-ACETYLGLUCOSAMINE-6-PHOSPHATE DEACETYLASE"/>
    <property type="match status" value="1"/>
</dbReference>
<evidence type="ECO:0000256" key="6">
    <source>
        <dbReference type="PIRSR" id="PIRSR038994-1"/>
    </source>
</evidence>
<dbReference type="InterPro" id="IPR006680">
    <property type="entry name" value="Amidohydro-rel"/>
</dbReference>
<feature type="binding site" evidence="8">
    <location>
        <position position="127"/>
    </location>
    <ligand>
        <name>Zn(2+)</name>
        <dbReference type="ChEBI" id="CHEBI:29105"/>
    </ligand>
</feature>
<feature type="binding site" evidence="7">
    <location>
        <position position="249"/>
    </location>
    <ligand>
        <name>substrate</name>
    </ligand>
</feature>
<dbReference type="InterPro" id="IPR003764">
    <property type="entry name" value="GlcNAc_6-P_deAcase"/>
</dbReference>
<evidence type="ECO:0000259" key="9">
    <source>
        <dbReference type="Pfam" id="PF01979"/>
    </source>
</evidence>
<feature type="binding site" evidence="8">
    <location>
        <position position="193"/>
    </location>
    <ligand>
        <name>Zn(2+)</name>
        <dbReference type="ChEBI" id="CHEBI:29105"/>
    </ligand>
</feature>
<keyword evidence="3 5" id="KW-0378">Hydrolase</keyword>
<gene>
    <name evidence="10" type="primary">nagA_2</name>
    <name evidence="10" type="ORF">MTE01_25910</name>
</gene>
<evidence type="ECO:0000256" key="5">
    <source>
        <dbReference type="PIRNR" id="PIRNR038994"/>
    </source>
</evidence>
<dbReference type="Pfam" id="PF01979">
    <property type="entry name" value="Amidohydro_1"/>
    <property type="match status" value="1"/>
</dbReference>
<dbReference type="AlphaFoldDB" id="A0A4Y3QMJ8"/>
<evidence type="ECO:0000256" key="2">
    <source>
        <dbReference type="ARBA" id="ARBA00022723"/>
    </source>
</evidence>
<dbReference type="PANTHER" id="PTHR11113">
    <property type="entry name" value="N-ACETYLGLUCOSAMINE-6-PHOSPHATE DEACETYLASE"/>
    <property type="match status" value="1"/>
</dbReference>
<feature type="active site" description="Proton donor/acceptor" evidence="6">
    <location>
        <position position="271"/>
    </location>
</feature>
<feature type="binding site" evidence="7">
    <location>
        <begin position="217"/>
        <end position="218"/>
    </location>
    <ligand>
        <name>substrate</name>
    </ligand>
</feature>
<dbReference type="SUPFAM" id="SSF51338">
    <property type="entry name" value="Composite domain of metallo-dependent hydrolases"/>
    <property type="match status" value="1"/>
</dbReference>
<dbReference type="Gene3D" id="2.30.40.10">
    <property type="entry name" value="Urease, subunit C, domain 1"/>
    <property type="match status" value="1"/>
</dbReference>
<dbReference type="GO" id="GO:0006046">
    <property type="term" value="P:N-acetylglucosamine catabolic process"/>
    <property type="evidence" value="ECO:0007669"/>
    <property type="project" value="TreeGrafter"/>
</dbReference>
<name>A0A4Y3QMJ8_MICTE</name>
<keyword evidence="4 5" id="KW-0119">Carbohydrate metabolism</keyword>
<comment type="similarity">
    <text evidence="1 5">Belongs to the metallo-dependent hydrolases superfamily. NagA family.</text>
</comment>
<dbReference type="GO" id="GO:0008448">
    <property type="term" value="F:N-acetylglucosamine-6-phosphate deacetylase activity"/>
    <property type="evidence" value="ECO:0007669"/>
    <property type="project" value="InterPro"/>
</dbReference>
<dbReference type="GeneID" id="57145276"/>
<dbReference type="NCBIfam" id="TIGR00221">
    <property type="entry name" value="nagA"/>
    <property type="match status" value="1"/>
</dbReference>